<reference evidence="3 4" key="1">
    <citation type="submission" date="2024-09" db="EMBL/GenBank/DDBJ databases">
        <title>The Natural Products Discovery Center: Release of the First 8490 Sequenced Strains for Exploring Actinobacteria Biosynthetic Diversity.</title>
        <authorList>
            <person name="Kalkreuter E."/>
            <person name="Kautsar S.A."/>
            <person name="Yang D."/>
            <person name="Bader C.D."/>
            <person name="Teijaro C.N."/>
            <person name="Fluegel L."/>
            <person name="Davis C.M."/>
            <person name="Simpson J.R."/>
            <person name="Lauterbach L."/>
            <person name="Steele A.D."/>
            <person name="Gui C."/>
            <person name="Meng S."/>
            <person name="Li G."/>
            <person name="Viehrig K."/>
            <person name="Ye F."/>
            <person name="Su P."/>
            <person name="Kiefer A.F."/>
            <person name="Nichols A."/>
            <person name="Cepeda A.J."/>
            <person name="Yan W."/>
            <person name="Fan B."/>
            <person name="Jiang Y."/>
            <person name="Adhikari A."/>
            <person name="Zheng C.-J."/>
            <person name="Schuster L."/>
            <person name="Cowan T.M."/>
            <person name="Smanski M.J."/>
            <person name="Chevrette M.G."/>
            <person name="De Carvalho L.P.S."/>
            <person name="Shen B."/>
        </authorList>
    </citation>
    <scope>NUCLEOTIDE SEQUENCE [LARGE SCALE GENOMIC DNA]</scope>
    <source>
        <strain evidence="3 4">NPDC056472</strain>
    </source>
</reference>
<dbReference type="EMBL" id="JBHTRV010000001">
    <property type="protein sequence ID" value="MFE5978219.1"/>
    <property type="molecule type" value="Genomic_DNA"/>
</dbReference>
<feature type="region of interest" description="Disordered" evidence="1">
    <location>
        <begin position="1"/>
        <end position="35"/>
    </location>
</feature>
<keyword evidence="2" id="KW-0812">Transmembrane</keyword>
<organism evidence="3 4">
    <name type="scientific">Streptomyces wedmorensis</name>
    <dbReference type="NCBI Taxonomy" id="43759"/>
    <lineage>
        <taxon>Bacteria</taxon>
        <taxon>Bacillati</taxon>
        <taxon>Actinomycetota</taxon>
        <taxon>Actinomycetes</taxon>
        <taxon>Kitasatosporales</taxon>
        <taxon>Streptomycetaceae</taxon>
        <taxon>Streptomyces</taxon>
    </lineage>
</organism>
<evidence type="ECO:0000256" key="1">
    <source>
        <dbReference type="SAM" id="MobiDB-lite"/>
    </source>
</evidence>
<proteinExistence type="predicted"/>
<keyword evidence="4" id="KW-1185">Reference proteome</keyword>
<protein>
    <submittedName>
        <fullName evidence="3">DUF485 domain-containing protein</fullName>
    </submittedName>
</protein>
<dbReference type="RefSeq" id="WP_386256438.1">
    <property type="nucleotide sequence ID" value="NZ_JBHTRV010000001.1"/>
</dbReference>
<dbReference type="InterPro" id="IPR007436">
    <property type="entry name" value="DUF485"/>
</dbReference>
<accession>A0ABW6INJ8</accession>
<name>A0ABW6INJ8_STRWE</name>
<dbReference type="Pfam" id="PF04341">
    <property type="entry name" value="DUF485"/>
    <property type="match status" value="1"/>
</dbReference>
<dbReference type="Proteomes" id="UP001600424">
    <property type="component" value="Unassembled WGS sequence"/>
</dbReference>
<evidence type="ECO:0000256" key="2">
    <source>
        <dbReference type="SAM" id="Phobius"/>
    </source>
</evidence>
<feature type="transmembrane region" description="Helical" evidence="2">
    <location>
        <begin position="54"/>
        <end position="75"/>
    </location>
</feature>
<sequence length="132" mass="14244">MNYDAFRPRQASFPHRQAAPQSPVDPSPADPPPSFAQIQADPAIGRLRAARRPVVAVLATVLGLHLLNSLLATVVPDLLAVRLFGAVNAGMVLALLLTALGLAATHWYARRARTYDALAAQVRASFEREGRR</sequence>
<dbReference type="PANTHER" id="PTHR38441">
    <property type="entry name" value="INTEGRAL MEMBRANE PROTEIN-RELATED"/>
    <property type="match status" value="1"/>
</dbReference>
<keyword evidence="2" id="KW-1133">Transmembrane helix</keyword>
<feature type="transmembrane region" description="Helical" evidence="2">
    <location>
        <begin position="81"/>
        <end position="103"/>
    </location>
</feature>
<dbReference type="PANTHER" id="PTHR38441:SF1">
    <property type="entry name" value="MEMBRANE PROTEIN"/>
    <property type="match status" value="1"/>
</dbReference>
<evidence type="ECO:0000313" key="4">
    <source>
        <dbReference type="Proteomes" id="UP001600424"/>
    </source>
</evidence>
<gene>
    <name evidence="3" type="ORF">ACFQ63_00760</name>
</gene>
<comment type="caution">
    <text evidence="3">The sequence shown here is derived from an EMBL/GenBank/DDBJ whole genome shotgun (WGS) entry which is preliminary data.</text>
</comment>
<evidence type="ECO:0000313" key="3">
    <source>
        <dbReference type="EMBL" id="MFE5978219.1"/>
    </source>
</evidence>
<keyword evidence="2" id="KW-0472">Membrane</keyword>
<feature type="compositionally biased region" description="Pro residues" evidence="1">
    <location>
        <begin position="23"/>
        <end position="34"/>
    </location>
</feature>